<feature type="transmembrane region" description="Helical" evidence="6">
    <location>
        <begin position="82"/>
        <end position="102"/>
    </location>
</feature>
<name>B0C1A5_ACAM1</name>
<dbReference type="GO" id="GO:0005886">
    <property type="term" value="C:plasma membrane"/>
    <property type="evidence" value="ECO:0007669"/>
    <property type="project" value="UniProtKB-SubCell"/>
</dbReference>
<evidence type="ECO:0000313" key="8">
    <source>
        <dbReference type="EMBL" id="ABW28503.1"/>
    </source>
</evidence>
<dbReference type="STRING" id="329726.AM1_3513"/>
<keyword evidence="5 6" id="KW-0472">Membrane</keyword>
<feature type="transmembrane region" description="Helical" evidence="6">
    <location>
        <begin position="12"/>
        <end position="32"/>
    </location>
</feature>
<gene>
    <name evidence="8" type="ordered locus">AM1_3513</name>
</gene>
<keyword evidence="4 6" id="KW-1133">Transmembrane helix</keyword>
<evidence type="ECO:0000256" key="4">
    <source>
        <dbReference type="ARBA" id="ARBA00022989"/>
    </source>
</evidence>
<dbReference type="PANTHER" id="PTHR12677">
    <property type="entry name" value="GOLGI APPARATUS MEMBRANE PROTEIN TVP38-RELATED"/>
    <property type="match status" value="1"/>
</dbReference>
<accession>B0C1A5</accession>
<feature type="domain" description="VTT" evidence="7">
    <location>
        <begin position="66"/>
        <end position="182"/>
    </location>
</feature>
<dbReference type="RefSeq" id="WP_012163899.1">
    <property type="nucleotide sequence ID" value="NC_009925.1"/>
</dbReference>
<evidence type="ECO:0000256" key="6">
    <source>
        <dbReference type="RuleBase" id="RU366058"/>
    </source>
</evidence>
<evidence type="ECO:0000256" key="5">
    <source>
        <dbReference type="ARBA" id="ARBA00023136"/>
    </source>
</evidence>
<keyword evidence="2 6" id="KW-1003">Cell membrane</keyword>
<dbReference type="OrthoDB" id="9812980at2"/>
<dbReference type="eggNOG" id="COG0398">
    <property type="taxonomic scope" value="Bacteria"/>
</dbReference>
<evidence type="ECO:0000259" key="7">
    <source>
        <dbReference type="Pfam" id="PF09335"/>
    </source>
</evidence>
<proteinExistence type="inferred from homology"/>
<organism evidence="8 9">
    <name type="scientific">Acaryochloris marina (strain MBIC 11017)</name>
    <dbReference type="NCBI Taxonomy" id="329726"/>
    <lineage>
        <taxon>Bacteria</taxon>
        <taxon>Bacillati</taxon>
        <taxon>Cyanobacteriota</taxon>
        <taxon>Cyanophyceae</taxon>
        <taxon>Acaryochloridales</taxon>
        <taxon>Acaryochloridaceae</taxon>
        <taxon>Acaryochloris</taxon>
    </lineage>
</organism>
<evidence type="ECO:0000313" key="9">
    <source>
        <dbReference type="Proteomes" id="UP000000268"/>
    </source>
</evidence>
<dbReference type="EMBL" id="CP000828">
    <property type="protein sequence ID" value="ABW28503.1"/>
    <property type="molecule type" value="Genomic_DNA"/>
</dbReference>
<comment type="subcellular location">
    <subcellularLocation>
        <location evidence="1 6">Cell membrane</location>
        <topology evidence="1 6">Multi-pass membrane protein</topology>
    </subcellularLocation>
</comment>
<evidence type="ECO:0000256" key="2">
    <source>
        <dbReference type="ARBA" id="ARBA00022475"/>
    </source>
</evidence>
<dbReference type="PANTHER" id="PTHR12677:SF59">
    <property type="entry name" value="GOLGI APPARATUS MEMBRANE PROTEIN TVP38-RELATED"/>
    <property type="match status" value="1"/>
</dbReference>
<feature type="transmembrane region" description="Helical" evidence="6">
    <location>
        <begin position="131"/>
        <end position="150"/>
    </location>
</feature>
<dbReference type="Pfam" id="PF09335">
    <property type="entry name" value="VTT_dom"/>
    <property type="match status" value="1"/>
</dbReference>
<feature type="transmembrane region" description="Helical" evidence="6">
    <location>
        <begin position="52"/>
        <end position="75"/>
    </location>
</feature>
<sequence>MKRAKFLTPRMSILLLTVVCVVATGIALLALGKLDTTQIEDMVSRVGIWGPIYYILAYVIATLLVLPSTALNLMGGGLFGPWLGTLWTSLAAIIAAVVAFYLSRTIGREPIAKRLAGRWQKMDAEVKRGGLFYMFAIRLVPIMPYGLVNFAAGLTSIRFRDFLIGTILGTIPSVLPFVLIGSSSVQALNSGNVAPLIGALALTGILVAGSTYWRQKRYKRS</sequence>
<dbReference type="InterPro" id="IPR015414">
    <property type="entry name" value="TMEM64"/>
</dbReference>
<dbReference type="AlphaFoldDB" id="B0C1A5"/>
<feature type="transmembrane region" description="Helical" evidence="6">
    <location>
        <begin position="193"/>
        <end position="213"/>
    </location>
</feature>
<reference evidence="8 9" key="1">
    <citation type="journal article" date="2008" name="Proc. Natl. Acad. Sci. U.S.A.">
        <title>Niche adaptation and genome expansion in the chlorophyll d-producing cyanobacterium Acaryochloris marina.</title>
        <authorList>
            <person name="Swingley W.D."/>
            <person name="Chen M."/>
            <person name="Cheung P.C."/>
            <person name="Conrad A.L."/>
            <person name="Dejesa L.C."/>
            <person name="Hao J."/>
            <person name="Honchak B.M."/>
            <person name="Karbach L.E."/>
            <person name="Kurdoglu A."/>
            <person name="Lahiri S."/>
            <person name="Mastrian S.D."/>
            <person name="Miyashita H."/>
            <person name="Page L."/>
            <person name="Ramakrishna P."/>
            <person name="Satoh S."/>
            <person name="Sattley W.M."/>
            <person name="Shimada Y."/>
            <person name="Taylor H.L."/>
            <person name="Tomo T."/>
            <person name="Tsuchiya T."/>
            <person name="Wang Z.T."/>
            <person name="Raymond J."/>
            <person name="Mimuro M."/>
            <person name="Blankenship R.E."/>
            <person name="Touchman J.W."/>
        </authorList>
    </citation>
    <scope>NUCLEOTIDE SEQUENCE [LARGE SCALE GENOMIC DNA]</scope>
    <source>
        <strain evidence="9">MBIC 11017</strain>
    </source>
</reference>
<dbReference type="KEGG" id="amr:AM1_3513"/>
<comment type="similarity">
    <text evidence="6">Belongs to the TVP38/TMEM64 family.</text>
</comment>
<keyword evidence="3 6" id="KW-0812">Transmembrane</keyword>
<dbReference type="HOGENOM" id="CLU_038944_7_1_3"/>
<evidence type="ECO:0000256" key="3">
    <source>
        <dbReference type="ARBA" id="ARBA00022692"/>
    </source>
</evidence>
<feature type="transmembrane region" description="Helical" evidence="6">
    <location>
        <begin position="162"/>
        <end position="181"/>
    </location>
</feature>
<protein>
    <recommendedName>
        <fullName evidence="6">TVP38/TMEM64 family membrane protein</fullName>
    </recommendedName>
</protein>
<evidence type="ECO:0000256" key="1">
    <source>
        <dbReference type="ARBA" id="ARBA00004651"/>
    </source>
</evidence>
<keyword evidence="9" id="KW-1185">Reference proteome</keyword>
<dbReference type="InterPro" id="IPR032816">
    <property type="entry name" value="VTT_dom"/>
</dbReference>
<dbReference type="Proteomes" id="UP000000268">
    <property type="component" value="Chromosome"/>
</dbReference>